<comment type="caution">
    <text evidence="1">The sequence shown here is derived from an EMBL/GenBank/DDBJ whole genome shotgun (WGS) entry which is preliminary data.</text>
</comment>
<name>A0A423JJH4_9PSED</name>
<reference evidence="1 2" key="1">
    <citation type="submission" date="2016-10" db="EMBL/GenBank/DDBJ databases">
        <title>Comparative genome analysis of multiple Pseudomonas spp. focuses on biocontrol and plant growth promoting traits.</title>
        <authorList>
            <person name="Tao X.-Y."/>
            <person name="Taylor C.G."/>
        </authorList>
    </citation>
    <scope>NUCLEOTIDE SEQUENCE [LARGE SCALE GENOMIC DNA]</scope>
    <source>
        <strain evidence="1 2">38D4</strain>
    </source>
</reference>
<proteinExistence type="predicted"/>
<sequence>MSKDAEQLEQLIASQRTEATRSAWASLPDDVRALVQRLSARCAESLALELHRLATDTEERARRYGRCQGFIEAASHRDELDYSAACVLLDYATRLELAKR</sequence>
<organism evidence="1 2">
    <name type="scientific">Pseudomonas brassicacearum</name>
    <dbReference type="NCBI Taxonomy" id="930166"/>
    <lineage>
        <taxon>Bacteria</taxon>
        <taxon>Pseudomonadati</taxon>
        <taxon>Pseudomonadota</taxon>
        <taxon>Gammaproteobacteria</taxon>
        <taxon>Pseudomonadales</taxon>
        <taxon>Pseudomonadaceae</taxon>
        <taxon>Pseudomonas</taxon>
    </lineage>
</organism>
<protein>
    <submittedName>
        <fullName evidence="1">Uncharacterized protein</fullName>
    </submittedName>
</protein>
<evidence type="ECO:0000313" key="1">
    <source>
        <dbReference type="EMBL" id="RON37860.1"/>
    </source>
</evidence>
<evidence type="ECO:0000313" key="2">
    <source>
        <dbReference type="Proteomes" id="UP000286351"/>
    </source>
</evidence>
<gene>
    <name evidence="1" type="ORF">BK664_15680</name>
</gene>
<dbReference type="EMBL" id="MOBO01000013">
    <property type="protein sequence ID" value="RON37860.1"/>
    <property type="molecule type" value="Genomic_DNA"/>
</dbReference>
<dbReference type="RefSeq" id="WP_123366547.1">
    <property type="nucleotide sequence ID" value="NZ_MOBO01000013.1"/>
</dbReference>
<dbReference type="AlphaFoldDB" id="A0A423JJH4"/>
<dbReference type="Proteomes" id="UP000286351">
    <property type="component" value="Unassembled WGS sequence"/>
</dbReference>
<accession>A0A423JJH4</accession>